<organism evidence="1 2">
    <name type="scientific">Roseovarius litoreus</name>
    <dbReference type="NCBI Taxonomy" id="1155722"/>
    <lineage>
        <taxon>Bacteria</taxon>
        <taxon>Pseudomonadati</taxon>
        <taxon>Pseudomonadota</taxon>
        <taxon>Alphaproteobacteria</taxon>
        <taxon>Rhodobacterales</taxon>
        <taxon>Roseobacteraceae</taxon>
        <taxon>Roseovarius</taxon>
    </lineage>
</organism>
<evidence type="ECO:0000313" key="2">
    <source>
        <dbReference type="Proteomes" id="UP000322545"/>
    </source>
</evidence>
<name>A0A1M7CUH1_9RHOB</name>
<sequence length="134" mass="14658">MAKKFPELQEHQARIQQALETAKPEMVAQGKALLSANCEQYIEAQGFDAEKLLGMIVAKHQADETISYKELYEACHRSNGKWGKEIGMSAARFCTGAASIWGWANGHPGVNDAVVNGQTKKRGDGAATMDYLKD</sequence>
<dbReference type="Proteomes" id="UP000322545">
    <property type="component" value="Unassembled WGS sequence"/>
</dbReference>
<dbReference type="RefSeq" id="WP_149778640.1">
    <property type="nucleotide sequence ID" value="NZ_FRCB01000002.1"/>
</dbReference>
<dbReference type="EMBL" id="FRCB01000002">
    <property type="protein sequence ID" value="SHL70901.1"/>
    <property type="molecule type" value="Genomic_DNA"/>
</dbReference>
<keyword evidence="2" id="KW-1185">Reference proteome</keyword>
<dbReference type="AlphaFoldDB" id="A0A1M7CUH1"/>
<gene>
    <name evidence="1" type="ORF">SAMN05443432_102307</name>
</gene>
<reference evidence="1 2" key="1">
    <citation type="submission" date="2016-11" db="EMBL/GenBank/DDBJ databases">
        <authorList>
            <person name="Varghese N."/>
            <person name="Submissions S."/>
        </authorList>
    </citation>
    <scope>NUCLEOTIDE SEQUENCE [LARGE SCALE GENOMIC DNA]</scope>
    <source>
        <strain evidence="1 2">DSM 28249</strain>
    </source>
</reference>
<protein>
    <submittedName>
        <fullName evidence="1">Uncharacterized protein</fullName>
    </submittedName>
</protein>
<evidence type="ECO:0000313" key="1">
    <source>
        <dbReference type="EMBL" id="SHL70901.1"/>
    </source>
</evidence>
<accession>A0A1M7CUH1</accession>
<proteinExistence type="predicted"/>